<name>A0AAV1F1K0_XYRNO</name>
<keyword evidence="2" id="KW-1185">Reference proteome</keyword>
<accession>A0AAV1F1K0</accession>
<evidence type="ECO:0000313" key="1">
    <source>
        <dbReference type="EMBL" id="CAJ1054683.1"/>
    </source>
</evidence>
<sequence length="116" mass="13310">MDVLFFSDDIICRLKLNSNRTENNCAYRQQEFISPLFVTQTSSYTVAVWPTTMTLSPATSRAPLPCLSQESDRYPGFRLLPRTRRYQSLPSLNPSVPPPSGWFSSMEIFLGERNRL</sequence>
<gene>
    <name evidence="1" type="ORF">XNOV1_A035009</name>
</gene>
<evidence type="ECO:0000313" key="2">
    <source>
        <dbReference type="Proteomes" id="UP001178508"/>
    </source>
</evidence>
<dbReference type="Proteomes" id="UP001178508">
    <property type="component" value="Chromosome 4"/>
</dbReference>
<organism evidence="1 2">
    <name type="scientific">Xyrichtys novacula</name>
    <name type="common">Pearly razorfish</name>
    <name type="synonym">Hemipteronotus novacula</name>
    <dbReference type="NCBI Taxonomy" id="13765"/>
    <lineage>
        <taxon>Eukaryota</taxon>
        <taxon>Metazoa</taxon>
        <taxon>Chordata</taxon>
        <taxon>Craniata</taxon>
        <taxon>Vertebrata</taxon>
        <taxon>Euteleostomi</taxon>
        <taxon>Actinopterygii</taxon>
        <taxon>Neopterygii</taxon>
        <taxon>Teleostei</taxon>
        <taxon>Neoteleostei</taxon>
        <taxon>Acanthomorphata</taxon>
        <taxon>Eupercaria</taxon>
        <taxon>Labriformes</taxon>
        <taxon>Labridae</taxon>
        <taxon>Xyrichtys</taxon>
    </lineage>
</organism>
<dbReference type="AlphaFoldDB" id="A0AAV1F1K0"/>
<protein>
    <submittedName>
        <fullName evidence="1">Uncharacterized protein</fullName>
    </submittedName>
</protein>
<reference evidence="1" key="1">
    <citation type="submission" date="2023-08" db="EMBL/GenBank/DDBJ databases">
        <authorList>
            <person name="Alioto T."/>
            <person name="Alioto T."/>
            <person name="Gomez Garrido J."/>
        </authorList>
    </citation>
    <scope>NUCLEOTIDE SEQUENCE</scope>
</reference>
<dbReference type="EMBL" id="OY660867">
    <property type="protein sequence ID" value="CAJ1054683.1"/>
    <property type="molecule type" value="Genomic_DNA"/>
</dbReference>
<proteinExistence type="predicted"/>